<gene>
    <name evidence="4" type="ORF">WJX74_009868</name>
</gene>
<reference evidence="4 5" key="1">
    <citation type="journal article" date="2024" name="Nat. Commun.">
        <title>Phylogenomics reveals the evolutionary origins of lichenization in chlorophyte algae.</title>
        <authorList>
            <person name="Puginier C."/>
            <person name="Libourel C."/>
            <person name="Otte J."/>
            <person name="Skaloud P."/>
            <person name="Haon M."/>
            <person name="Grisel S."/>
            <person name="Petersen M."/>
            <person name="Berrin J.G."/>
            <person name="Delaux P.M."/>
            <person name="Dal Grande F."/>
            <person name="Keller J."/>
        </authorList>
    </citation>
    <scope>NUCLEOTIDE SEQUENCE [LARGE SCALE GENOMIC DNA]</scope>
    <source>
        <strain evidence="4 5">SAG 2145</strain>
    </source>
</reference>
<dbReference type="PANTHER" id="PTHR31355:SF7">
    <property type="entry name" value="MICROTUBULE-ASSOCIATED PROTEIN TORTIFOLIA1"/>
    <property type="match status" value="1"/>
</dbReference>
<dbReference type="InterPro" id="IPR011989">
    <property type="entry name" value="ARM-like"/>
</dbReference>
<dbReference type="InterPro" id="IPR016024">
    <property type="entry name" value="ARM-type_fold"/>
</dbReference>
<dbReference type="EMBL" id="JALJOS010000006">
    <property type="protein sequence ID" value="KAK9838021.1"/>
    <property type="molecule type" value="Genomic_DNA"/>
</dbReference>
<dbReference type="PANTHER" id="PTHR31355">
    <property type="entry name" value="MICROTUBULE-ASSOCIATED PROTEIN TORTIFOLIA1"/>
    <property type="match status" value="1"/>
</dbReference>
<evidence type="ECO:0000313" key="5">
    <source>
        <dbReference type="Proteomes" id="UP001438707"/>
    </source>
</evidence>
<feature type="region of interest" description="Disordered" evidence="2">
    <location>
        <begin position="365"/>
        <end position="460"/>
    </location>
</feature>
<evidence type="ECO:0000256" key="2">
    <source>
        <dbReference type="SAM" id="MobiDB-lite"/>
    </source>
</evidence>
<feature type="compositionally biased region" description="Low complexity" evidence="2">
    <location>
        <begin position="509"/>
        <end position="523"/>
    </location>
</feature>
<comment type="caution">
    <text evidence="4">The sequence shown here is derived from an EMBL/GenBank/DDBJ whole genome shotgun (WGS) entry which is preliminary data.</text>
</comment>
<dbReference type="SUPFAM" id="SSF48371">
    <property type="entry name" value="ARM repeat"/>
    <property type="match status" value="1"/>
</dbReference>
<feature type="compositionally biased region" description="Polar residues" evidence="2">
    <location>
        <begin position="532"/>
        <end position="547"/>
    </location>
</feature>
<dbReference type="InterPro" id="IPR057600">
    <property type="entry name" value="TORTIFOLIA1/SINE1-2_N"/>
</dbReference>
<dbReference type="GO" id="GO:0008017">
    <property type="term" value="F:microtubule binding"/>
    <property type="evidence" value="ECO:0007669"/>
    <property type="project" value="InterPro"/>
</dbReference>
<keyword evidence="1" id="KW-0175">Coiled coil</keyword>
<dbReference type="AlphaFoldDB" id="A0AAW1RW74"/>
<feature type="coiled-coil region" evidence="1">
    <location>
        <begin position="583"/>
        <end position="617"/>
    </location>
</feature>
<keyword evidence="5" id="KW-1185">Reference proteome</keyword>
<protein>
    <recommendedName>
        <fullName evidence="3">TORTIFOLIA1/SINE1-2 N-terminal domain-containing protein</fullName>
    </recommendedName>
</protein>
<dbReference type="InterPro" id="IPR033337">
    <property type="entry name" value="TORTIFOLIA1/SINE1-2"/>
</dbReference>
<sequence length="909" mass="96061">MAPFTSQQSSPQMSTATDRSQKQKDRALTALNKLGDRDTQKNAINELTFMTREADADSVSTLVSCICSGGPERKVSARKESVRLLAELCTPNCPAYQTVLQRPLLPKVITFLKARFKDTDTSVREVTANAFGLIASHLAAIQSPSSTGDTSSNPVLRAIFESLGAREKEVNMSASQALARVVDSTPPITAALWKQLLRWLNTPFAEGNQYLIAAIANLGPDNSQPCGLIMGGYDSVIHFLTAIVGSATTPTSGGSGLAAALSSSEWPTRRAAAEALQAVAMAFGPAMDTDPPKNLAKSDEMAKPSSLRATSALSGNCRYDKIRIVRAATNEAAAVYQSLQEFRQSERDIQQWPDFCAGRIAAGKENVSQSPGMSREKLMASGSGVAASPGTAGLSRTGSDGHASNSSGTRMSTSRSGTTPGMSSQAVQTPDGLRPAWSNNVTRGEPSQRGPAQGVPQFDNLDSASAASDREAVPSSIFAASRKLQGGEAGPMSPFPTQATAEMDVMAGMQQQAGQQSSSPGAPLYGGDSPTPALQDTAGQMSASASPLTMPAHQFPARSQQIHTHPSLAPVTPSIHNDSDGRAAWLEQTVQDMQANMEAMSRRMEDLEALVHQLQHQPPSGPVMPQANGNEPHGNGPMVSLEDGFARSMPTPNPGHVSTSYLPTPLASSQPMYASTPSGFQIPADLPKTSDGSPDLRASMAQLELEHRLSSANQLHQAPVDVSSYGRGSVALDDGYPGANEGSVEGFSSVKINSMYRDALQDPSSGGLSLLRLMAKTGPVWGELDNSTAKVLVGRLQDLLTTHKALPRLLPWLWPLADEKETGFSVPTELRGPLVDTLANIPRTEDTGLGNKVSLLLSALRAEWNLKTTRPSLPQSSPLNSPLSSGLFSSTNGSLMRPTTPSLRESMAI</sequence>
<feature type="region of interest" description="Disordered" evidence="2">
    <location>
        <begin position="509"/>
        <end position="549"/>
    </location>
</feature>
<dbReference type="GO" id="GO:0005874">
    <property type="term" value="C:microtubule"/>
    <property type="evidence" value="ECO:0007669"/>
    <property type="project" value="InterPro"/>
</dbReference>
<feature type="compositionally biased region" description="Low complexity" evidence="2">
    <location>
        <begin position="871"/>
        <end position="890"/>
    </location>
</feature>
<name>A0AAW1RW74_9CHLO</name>
<organism evidence="4 5">
    <name type="scientific">Apatococcus lobatus</name>
    <dbReference type="NCBI Taxonomy" id="904363"/>
    <lineage>
        <taxon>Eukaryota</taxon>
        <taxon>Viridiplantae</taxon>
        <taxon>Chlorophyta</taxon>
        <taxon>core chlorophytes</taxon>
        <taxon>Trebouxiophyceae</taxon>
        <taxon>Chlorellales</taxon>
        <taxon>Chlorellaceae</taxon>
        <taxon>Apatococcus</taxon>
    </lineage>
</organism>
<evidence type="ECO:0000259" key="3">
    <source>
        <dbReference type="Pfam" id="PF24714"/>
    </source>
</evidence>
<evidence type="ECO:0000313" key="4">
    <source>
        <dbReference type="EMBL" id="KAK9838021.1"/>
    </source>
</evidence>
<feature type="compositionally biased region" description="Polar residues" evidence="2">
    <location>
        <begin position="891"/>
        <end position="903"/>
    </location>
</feature>
<feature type="compositionally biased region" description="Low complexity" evidence="2">
    <location>
        <begin position="404"/>
        <end position="424"/>
    </location>
</feature>
<dbReference type="Proteomes" id="UP001438707">
    <property type="component" value="Unassembled WGS sequence"/>
</dbReference>
<dbReference type="Gene3D" id="1.25.10.10">
    <property type="entry name" value="Leucine-rich Repeat Variant"/>
    <property type="match status" value="1"/>
</dbReference>
<feature type="domain" description="TORTIFOLIA1/SINE1-2 N-terminal" evidence="3">
    <location>
        <begin position="24"/>
        <end position="197"/>
    </location>
</feature>
<evidence type="ECO:0000256" key="1">
    <source>
        <dbReference type="SAM" id="Coils"/>
    </source>
</evidence>
<dbReference type="Pfam" id="PF24714">
    <property type="entry name" value="TOR1L1_N"/>
    <property type="match status" value="1"/>
</dbReference>
<feature type="compositionally biased region" description="Polar residues" evidence="2">
    <location>
        <begin position="1"/>
        <end position="18"/>
    </location>
</feature>
<feature type="region of interest" description="Disordered" evidence="2">
    <location>
        <begin position="869"/>
        <end position="909"/>
    </location>
</feature>
<proteinExistence type="predicted"/>
<accession>A0AAW1RW74</accession>
<feature type="region of interest" description="Disordered" evidence="2">
    <location>
        <begin position="1"/>
        <end position="24"/>
    </location>
</feature>